<dbReference type="Gene3D" id="3.40.50.1860">
    <property type="match status" value="2"/>
</dbReference>
<evidence type="ECO:0000256" key="7">
    <source>
        <dbReference type="HAMAP-Rule" id="MF_00258"/>
    </source>
</evidence>
<gene>
    <name evidence="7 8" type="primary">murI</name>
    <name evidence="8" type="ORF">EMK97_16575</name>
</gene>
<keyword evidence="5 7" id="KW-0413">Isomerase</keyword>
<dbReference type="InterPro" id="IPR001920">
    <property type="entry name" value="Asp/Glu_race"/>
</dbReference>
<organism evidence="8 9">
    <name type="scientific">Litorilituus sediminis</name>
    <dbReference type="NCBI Taxonomy" id="718192"/>
    <lineage>
        <taxon>Bacteria</taxon>
        <taxon>Pseudomonadati</taxon>
        <taxon>Pseudomonadota</taxon>
        <taxon>Gammaproteobacteria</taxon>
        <taxon>Alteromonadales</taxon>
        <taxon>Colwelliaceae</taxon>
        <taxon>Litorilituus</taxon>
    </lineage>
</organism>
<feature type="binding site" evidence="7">
    <location>
        <begin position="177"/>
        <end position="178"/>
    </location>
    <ligand>
        <name>substrate</name>
    </ligand>
</feature>
<name>A0A4P6PBY7_9GAMM</name>
<dbReference type="OrthoDB" id="9801055at2"/>
<dbReference type="PROSITE" id="PS00923">
    <property type="entry name" value="ASP_GLU_RACEMASE_1"/>
    <property type="match status" value="1"/>
</dbReference>
<dbReference type="SUPFAM" id="SSF53681">
    <property type="entry name" value="Aspartate/glutamate racemase"/>
    <property type="match status" value="2"/>
</dbReference>
<dbReference type="PROSITE" id="PS00924">
    <property type="entry name" value="ASP_GLU_RACEMASE_2"/>
    <property type="match status" value="1"/>
</dbReference>
<accession>A0A4P6PBY7</accession>
<evidence type="ECO:0000313" key="8">
    <source>
        <dbReference type="EMBL" id="QBG37232.1"/>
    </source>
</evidence>
<dbReference type="PANTHER" id="PTHR21198:SF2">
    <property type="entry name" value="GLUTAMATE RACEMASE"/>
    <property type="match status" value="1"/>
</dbReference>
<dbReference type="Proteomes" id="UP000290244">
    <property type="component" value="Chromosome"/>
</dbReference>
<dbReference type="KEGG" id="lsd:EMK97_16575"/>
<feature type="binding site" evidence="7">
    <location>
        <begin position="35"/>
        <end position="36"/>
    </location>
    <ligand>
        <name>substrate</name>
    </ligand>
</feature>
<keyword evidence="3 7" id="KW-0133">Cell shape</keyword>
<comment type="pathway">
    <text evidence="7">Cell wall biogenesis; peptidoglycan biosynthesis.</text>
</comment>
<dbReference type="FunFam" id="3.40.50.1860:FF:000001">
    <property type="entry name" value="Glutamate racemase"/>
    <property type="match status" value="1"/>
</dbReference>
<keyword evidence="6 7" id="KW-0961">Cell wall biogenesis/degradation</keyword>
<feature type="binding site" evidence="7">
    <location>
        <begin position="3"/>
        <end position="4"/>
    </location>
    <ligand>
        <name>substrate</name>
    </ligand>
</feature>
<dbReference type="Pfam" id="PF01177">
    <property type="entry name" value="Asp_Glu_race"/>
    <property type="match status" value="1"/>
</dbReference>
<comment type="similarity">
    <text evidence="7">Belongs to the aspartate/glutamate racemases family.</text>
</comment>
<keyword evidence="9" id="KW-1185">Reference proteome</keyword>
<comment type="function">
    <text evidence="7">Provides the (R)-glutamate required for cell wall biosynthesis.</text>
</comment>
<sequence length="257" mass="28429">MFDSGVGGLSIAKCIAEQLPNEQLIYIADTLHAPYGEKSIAYITERVNIIANQLIAQGVKALVIACNTATVNAIDQLRARVNIPVIGVEPAIKPAVQQSINKKVAVLVTQATSENERFNALVNRYKNGADVFIQPCPGLVEIVESSQISTKHCNELLNQYIEPLLAQGVDNIVLGCTHYPFLQQKIQAIVANRHVTIVETASPVTRQLHKRLTELNIANQCQKAKQVIFYSSKPCSKQQALFSQLWQQSIQLEMFDH</sequence>
<dbReference type="NCBIfam" id="TIGR00067">
    <property type="entry name" value="glut_race"/>
    <property type="match status" value="1"/>
</dbReference>
<feature type="binding site" evidence="7">
    <location>
        <begin position="67"/>
        <end position="68"/>
    </location>
    <ligand>
        <name>substrate</name>
    </ligand>
</feature>
<dbReference type="EC" id="5.1.1.3" evidence="2 7"/>
<protein>
    <recommendedName>
        <fullName evidence="2 7">Glutamate racemase</fullName>
        <ecNumber evidence="2 7">5.1.1.3</ecNumber>
    </recommendedName>
</protein>
<dbReference type="AlphaFoldDB" id="A0A4P6PBY7"/>
<feature type="active site" description="Proton donor/acceptor" evidence="7">
    <location>
        <position position="66"/>
    </location>
</feature>
<feature type="active site" description="Proton donor/acceptor" evidence="7">
    <location>
        <position position="176"/>
    </location>
</feature>
<dbReference type="GO" id="GO:0008881">
    <property type="term" value="F:glutamate racemase activity"/>
    <property type="evidence" value="ECO:0007669"/>
    <property type="project" value="UniProtKB-UniRule"/>
</dbReference>
<dbReference type="GO" id="GO:0008360">
    <property type="term" value="P:regulation of cell shape"/>
    <property type="evidence" value="ECO:0007669"/>
    <property type="project" value="UniProtKB-KW"/>
</dbReference>
<reference evidence="8 9" key="1">
    <citation type="submission" date="2018-12" db="EMBL/GenBank/DDBJ databases">
        <title>Complete genome of Litorilituus sediminis.</title>
        <authorList>
            <person name="Liu A."/>
            <person name="Rong J."/>
        </authorList>
    </citation>
    <scope>NUCLEOTIDE SEQUENCE [LARGE SCALE GENOMIC DNA]</scope>
    <source>
        <strain evidence="8 9">JCM 17549</strain>
    </source>
</reference>
<keyword evidence="4 7" id="KW-0573">Peptidoglycan synthesis</keyword>
<dbReference type="PANTHER" id="PTHR21198">
    <property type="entry name" value="GLUTAMATE RACEMASE"/>
    <property type="match status" value="1"/>
</dbReference>
<dbReference type="EMBL" id="CP034759">
    <property type="protein sequence ID" value="QBG37232.1"/>
    <property type="molecule type" value="Genomic_DNA"/>
</dbReference>
<evidence type="ECO:0000256" key="4">
    <source>
        <dbReference type="ARBA" id="ARBA00022984"/>
    </source>
</evidence>
<dbReference type="UniPathway" id="UPA00219"/>
<dbReference type="InterPro" id="IPR018187">
    <property type="entry name" value="Asp/Glu_racemase_AS_1"/>
</dbReference>
<dbReference type="GO" id="GO:0071555">
    <property type="term" value="P:cell wall organization"/>
    <property type="evidence" value="ECO:0007669"/>
    <property type="project" value="UniProtKB-KW"/>
</dbReference>
<evidence type="ECO:0000256" key="2">
    <source>
        <dbReference type="ARBA" id="ARBA00013090"/>
    </source>
</evidence>
<evidence type="ECO:0000256" key="6">
    <source>
        <dbReference type="ARBA" id="ARBA00023316"/>
    </source>
</evidence>
<evidence type="ECO:0000313" key="9">
    <source>
        <dbReference type="Proteomes" id="UP000290244"/>
    </source>
</evidence>
<dbReference type="HAMAP" id="MF_00258">
    <property type="entry name" value="Glu_racemase"/>
    <property type="match status" value="1"/>
</dbReference>
<comment type="catalytic activity">
    <reaction evidence="1 7">
        <text>L-glutamate = D-glutamate</text>
        <dbReference type="Rhea" id="RHEA:12813"/>
        <dbReference type="ChEBI" id="CHEBI:29985"/>
        <dbReference type="ChEBI" id="CHEBI:29986"/>
        <dbReference type="EC" id="5.1.1.3"/>
    </reaction>
</comment>
<dbReference type="InterPro" id="IPR004391">
    <property type="entry name" value="Glu_race"/>
</dbReference>
<evidence type="ECO:0000256" key="5">
    <source>
        <dbReference type="ARBA" id="ARBA00023235"/>
    </source>
</evidence>
<dbReference type="GO" id="GO:0009252">
    <property type="term" value="P:peptidoglycan biosynthetic process"/>
    <property type="evidence" value="ECO:0007669"/>
    <property type="project" value="UniProtKB-UniRule"/>
</dbReference>
<evidence type="ECO:0000256" key="1">
    <source>
        <dbReference type="ARBA" id="ARBA00001602"/>
    </source>
</evidence>
<dbReference type="InterPro" id="IPR033134">
    <property type="entry name" value="Asp/Glu_racemase_AS_2"/>
</dbReference>
<evidence type="ECO:0000256" key="3">
    <source>
        <dbReference type="ARBA" id="ARBA00022960"/>
    </source>
</evidence>
<dbReference type="InterPro" id="IPR015942">
    <property type="entry name" value="Asp/Glu/hydantoin_racemase"/>
</dbReference>
<proteinExistence type="inferred from homology"/>